<dbReference type="SUPFAM" id="SSF52743">
    <property type="entry name" value="Subtilisin-like"/>
    <property type="match status" value="1"/>
</dbReference>
<evidence type="ECO:0000256" key="3">
    <source>
        <dbReference type="ARBA" id="ARBA00022801"/>
    </source>
</evidence>
<dbReference type="EMBL" id="FQ311870">
    <property type="protein sequence ID" value="CBS89844.1"/>
    <property type="molecule type" value="Genomic_DNA"/>
</dbReference>
<dbReference type="OrthoDB" id="5930286at2"/>
<geneLocation type="plasmid" evidence="8 9">
    <name>AZO_p2</name>
</geneLocation>
<dbReference type="EC" id="3.4.21.62" evidence="8"/>
<accession>G7ZDZ6</accession>
<keyword evidence="8" id="KW-0614">Plasmid</keyword>
<dbReference type="InterPro" id="IPR015500">
    <property type="entry name" value="Peptidase_S8_subtilisin-rel"/>
</dbReference>
<dbReference type="KEGG" id="ali:AZOLI_p20735"/>
<evidence type="ECO:0000256" key="2">
    <source>
        <dbReference type="ARBA" id="ARBA00022670"/>
    </source>
</evidence>
<keyword evidence="2 6" id="KW-0645">Protease</keyword>
<feature type="active site" description="Charge relay system" evidence="5 6">
    <location>
        <position position="356"/>
    </location>
</feature>
<evidence type="ECO:0000256" key="6">
    <source>
        <dbReference type="PROSITE-ProRule" id="PRU01240"/>
    </source>
</evidence>
<sequence length="423" mass="44268">MTSTLDQSLAAMGYAKAIVVFKKSVSATLKSPAVPDDLARHFVIPDTMLESDLARAAASHSSGEAVATAVGPAVRIYPRLGLALGYVDRQGAKELRSDSRVKKLVEAPQISLIRPVIMEDAKPNSKPTSKPTWGIERLGVPELWSRGITGKGVIVGHLDTGVDGSHSALKDAIEAFAEFDLRGDLVENAEVRDSDDHGTHTAGTIVGRKTERGSFGVAPGAKLASAMVIEGGDVVDRIVGGMEWALGYGVRILSMSLGLRGYTPAFQAIVDALRANDVLPVIAVGNEYANSSRSPGNYTNVLSVGASNERDEVADFSSSQRFNRTDDPIVPDLVAPGVNVLSCVPNGGYMTMDGSSMATPHVAGLAALLLQAMPSATSNDLEHAILASCGRPSSMPIPRGNRGIPNAPKALSILAGTNIQPTV</sequence>
<evidence type="ECO:0000256" key="4">
    <source>
        <dbReference type="ARBA" id="ARBA00022825"/>
    </source>
</evidence>
<evidence type="ECO:0000259" key="7">
    <source>
        <dbReference type="Pfam" id="PF00082"/>
    </source>
</evidence>
<dbReference type="InterPro" id="IPR036852">
    <property type="entry name" value="Peptidase_S8/S53_dom_sf"/>
</dbReference>
<feature type="active site" description="Charge relay system" evidence="5 6">
    <location>
        <position position="197"/>
    </location>
</feature>
<proteinExistence type="inferred from homology"/>
<dbReference type="AlphaFoldDB" id="G7ZDZ6"/>
<dbReference type="RefSeq" id="WP_014189256.1">
    <property type="nucleotide sequence ID" value="NC_016586.1"/>
</dbReference>
<keyword evidence="9" id="KW-1185">Reference proteome</keyword>
<dbReference type="InterPro" id="IPR000209">
    <property type="entry name" value="Peptidase_S8/S53_dom"/>
</dbReference>
<keyword evidence="4 6" id="KW-0720">Serine protease</keyword>
<dbReference type="InterPro" id="IPR051048">
    <property type="entry name" value="Peptidase_S8/S53_subtilisin"/>
</dbReference>
<reference evidence="9" key="1">
    <citation type="journal article" date="2011" name="PLoS Genet.">
        <title>Azospirillum genomes reveal transition of bacteria from aquatic to terrestrial environments.</title>
        <authorList>
            <person name="Wisniewski-Dye F."/>
            <person name="Borziak K."/>
            <person name="Khalsa-Moyers G."/>
            <person name="Alexandre G."/>
            <person name="Sukharnikov L.O."/>
            <person name="Wuichet K."/>
            <person name="Hurst G.B."/>
            <person name="McDonald W.H."/>
            <person name="Robertson J.S."/>
            <person name="Barbe V."/>
            <person name="Calteau A."/>
            <person name="Rouy Z."/>
            <person name="Mangenot S."/>
            <person name="Prigent-Combaret C."/>
            <person name="Normand P."/>
            <person name="Boyer M."/>
            <person name="Siguier P."/>
            <person name="Dessaux Y."/>
            <person name="Elmerich C."/>
            <person name="Condemine G."/>
            <person name="Krishnen G."/>
            <person name="Kennedy I."/>
            <person name="Paterson A.H."/>
            <person name="Gonzalez V."/>
            <person name="Mavingui P."/>
            <person name="Zhulin I.B."/>
        </authorList>
    </citation>
    <scope>NUCLEOTIDE SEQUENCE [LARGE SCALE GENOMIC DNA]</scope>
    <source>
        <strain evidence="9">4B</strain>
    </source>
</reference>
<dbReference type="Gene3D" id="3.40.50.200">
    <property type="entry name" value="Peptidase S8/S53 domain"/>
    <property type="match status" value="1"/>
</dbReference>
<dbReference type="PROSITE" id="PS51892">
    <property type="entry name" value="SUBTILASE"/>
    <property type="match status" value="1"/>
</dbReference>
<dbReference type="GO" id="GO:0006508">
    <property type="term" value="P:proteolysis"/>
    <property type="evidence" value="ECO:0007669"/>
    <property type="project" value="UniProtKB-KW"/>
</dbReference>
<evidence type="ECO:0000256" key="1">
    <source>
        <dbReference type="ARBA" id="ARBA00011073"/>
    </source>
</evidence>
<protein>
    <submittedName>
        <fullName evidence="8">Subtilisin</fullName>
        <ecNumber evidence="8">3.4.21.62</ecNumber>
    </submittedName>
</protein>
<dbReference type="Pfam" id="PF00082">
    <property type="entry name" value="Peptidase_S8"/>
    <property type="match status" value="1"/>
</dbReference>
<comment type="similarity">
    <text evidence="1 6">Belongs to the peptidase S8 family.</text>
</comment>
<feature type="active site" description="Charge relay system" evidence="5 6">
    <location>
        <position position="159"/>
    </location>
</feature>
<evidence type="ECO:0000256" key="5">
    <source>
        <dbReference type="PIRSR" id="PIRSR615500-1"/>
    </source>
</evidence>
<organism evidence="8 9">
    <name type="scientific">Azospirillum lipoferum (strain 4B)</name>
    <dbReference type="NCBI Taxonomy" id="862719"/>
    <lineage>
        <taxon>Bacteria</taxon>
        <taxon>Pseudomonadati</taxon>
        <taxon>Pseudomonadota</taxon>
        <taxon>Alphaproteobacteria</taxon>
        <taxon>Rhodospirillales</taxon>
        <taxon>Azospirillaceae</taxon>
        <taxon>Azospirillum</taxon>
    </lineage>
</organism>
<dbReference type="PANTHER" id="PTHR43399">
    <property type="entry name" value="SUBTILISIN-RELATED"/>
    <property type="match status" value="1"/>
</dbReference>
<keyword evidence="3 6" id="KW-0378">Hydrolase</keyword>
<dbReference type="PRINTS" id="PR00723">
    <property type="entry name" value="SUBTILISIN"/>
</dbReference>
<gene>
    <name evidence="8" type="ordered locus">AZOLI_p20735</name>
</gene>
<evidence type="ECO:0000313" key="8">
    <source>
        <dbReference type="EMBL" id="CBS89844.1"/>
    </source>
</evidence>
<dbReference type="PANTHER" id="PTHR43399:SF4">
    <property type="entry name" value="CELL WALL-ASSOCIATED PROTEASE"/>
    <property type="match status" value="1"/>
</dbReference>
<feature type="domain" description="Peptidase S8/S53" evidence="7">
    <location>
        <begin position="150"/>
        <end position="389"/>
    </location>
</feature>
<dbReference type="HOGENOM" id="CLU_648370_0_0_5"/>
<dbReference type="Proteomes" id="UP000005667">
    <property type="component" value="Plasmid AZO_p2"/>
</dbReference>
<dbReference type="GO" id="GO:0004252">
    <property type="term" value="F:serine-type endopeptidase activity"/>
    <property type="evidence" value="ECO:0007669"/>
    <property type="project" value="UniProtKB-UniRule"/>
</dbReference>
<name>G7ZDZ6_AZOL4</name>
<evidence type="ECO:0000313" key="9">
    <source>
        <dbReference type="Proteomes" id="UP000005667"/>
    </source>
</evidence>